<evidence type="ECO:0000313" key="4">
    <source>
        <dbReference type="Proteomes" id="UP000253426"/>
    </source>
</evidence>
<dbReference type="SMART" id="SM00564">
    <property type="entry name" value="PQQ"/>
    <property type="match status" value="3"/>
</dbReference>
<evidence type="ECO:0000313" key="3">
    <source>
        <dbReference type="EMBL" id="RBP47373.1"/>
    </source>
</evidence>
<dbReference type="InterPro" id="IPR002372">
    <property type="entry name" value="PQQ_rpt_dom"/>
</dbReference>
<dbReference type="Proteomes" id="UP000253426">
    <property type="component" value="Unassembled WGS sequence"/>
</dbReference>
<comment type="caution">
    <text evidence="3">The sequence shown here is derived from an EMBL/GenBank/DDBJ whole genome shotgun (WGS) entry which is preliminary data.</text>
</comment>
<dbReference type="InterPro" id="IPR015943">
    <property type="entry name" value="WD40/YVTN_repeat-like_dom_sf"/>
</dbReference>
<sequence length="414" mass="43922">MHSHACSLVVLAVLGWSFPAPAADWPQFHGPEGKGAAEADLPLSWSDTENIVWKTPLPGEGASSPIVVGNKIFLTAGVGTASDLVRHVMCLDATTGKVLWDKTVESELPEQPTIRENHGYTSATPVANGTHVFVFFGKSGVFCFDHAGKQMWNTKVGSRLNNWGSAASPTLYKNLVLVNASVESESLVALDQATGAKVWEARGIKECWHAPVLAPASSGGSTEVVTAQAREIHSFDADSGKPLWQCSTGILWYMCPQPLLHEAVLYAVGGRSGVGGVAVRTGGSGNVTDTHKIWTLDKGTNVPSPVMHQGHLHFAHENNGTACCVDMKTGEFVYSEPLTPNPGQIYASPVLAGGKVYYLGRGGQAVIIAAGPKFEVLGSAKLEGGRGVFNASPAIHNNRLLVRSNKFLYCIGNK</sequence>
<keyword evidence="1" id="KW-0732">Signal</keyword>
<gene>
    <name evidence="3" type="ORF">DES53_101170</name>
</gene>
<name>A0A366HSW9_9BACT</name>
<proteinExistence type="predicted"/>
<reference evidence="3 4" key="1">
    <citation type="submission" date="2018-06" db="EMBL/GenBank/DDBJ databases">
        <title>Genomic Encyclopedia of Type Strains, Phase IV (KMG-IV): sequencing the most valuable type-strain genomes for metagenomic binning, comparative biology and taxonomic classification.</title>
        <authorList>
            <person name="Goeker M."/>
        </authorList>
    </citation>
    <scope>NUCLEOTIDE SEQUENCE [LARGE SCALE GENOMIC DNA]</scope>
    <source>
        <strain evidence="3 4">DSM 25532</strain>
    </source>
</reference>
<dbReference type="AlphaFoldDB" id="A0A366HSW9"/>
<dbReference type="PANTHER" id="PTHR34512">
    <property type="entry name" value="CELL SURFACE PROTEIN"/>
    <property type="match status" value="1"/>
</dbReference>
<evidence type="ECO:0000259" key="2">
    <source>
        <dbReference type="Pfam" id="PF13360"/>
    </source>
</evidence>
<feature type="signal peptide" evidence="1">
    <location>
        <begin position="1"/>
        <end position="22"/>
    </location>
</feature>
<accession>A0A366HSW9</accession>
<keyword evidence="4" id="KW-1185">Reference proteome</keyword>
<dbReference type="EMBL" id="QNRR01000001">
    <property type="protein sequence ID" value="RBP47373.1"/>
    <property type="molecule type" value="Genomic_DNA"/>
</dbReference>
<dbReference type="InterPro" id="IPR018391">
    <property type="entry name" value="PQQ_b-propeller_rpt"/>
</dbReference>
<dbReference type="Pfam" id="PF13360">
    <property type="entry name" value="PQQ_2"/>
    <property type="match status" value="1"/>
</dbReference>
<dbReference type="Gene3D" id="2.130.10.10">
    <property type="entry name" value="YVTN repeat-like/Quinoprotein amine dehydrogenase"/>
    <property type="match status" value="2"/>
</dbReference>
<evidence type="ECO:0000256" key="1">
    <source>
        <dbReference type="SAM" id="SignalP"/>
    </source>
</evidence>
<dbReference type="OrthoDB" id="184183at2"/>
<feature type="domain" description="Pyrrolo-quinoline quinone repeat" evidence="2">
    <location>
        <begin position="88"/>
        <end position="333"/>
    </location>
</feature>
<feature type="chain" id="PRO_5017065944" description="Pyrrolo-quinoline quinone repeat domain-containing protein" evidence="1">
    <location>
        <begin position="23"/>
        <end position="414"/>
    </location>
</feature>
<dbReference type="SUPFAM" id="SSF50998">
    <property type="entry name" value="Quinoprotein alcohol dehydrogenase-like"/>
    <property type="match status" value="1"/>
</dbReference>
<organism evidence="3 4">
    <name type="scientific">Roseimicrobium gellanilyticum</name>
    <dbReference type="NCBI Taxonomy" id="748857"/>
    <lineage>
        <taxon>Bacteria</taxon>
        <taxon>Pseudomonadati</taxon>
        <taxon>Verrucomicrobiota</taxon>
        <taxon>Verrucomicrobiia</taxon>
        <taxon>Verrucomicrobiales</taxon>
        <taxon>Verrucomicrobiaceae</taxon>
        <taxon>Roseimicrobium</taxon>
    </lineage>
</organism>
<dbReference type="PANTHER" id="PTHR34512:SF30">
    <property type="entry name" value="OUTER MEMBRANE PROTEIN ASSEMBLY FACTOR BAMB"/>
    <property type="match status" value="1"/>
</dbReference>
<protein>
    <recommendedName>
        <fullName evidence="2">Pyrrolo-quinoline quinone repeat domain-containing protein</fullName>
    </recommendedName>
</protein>
<dbReference type="InterPro" id="IPR011047">
    <property type="entry name" value="Quinoprotein_ADH-like_sf"/>
</dbReference>